<keyword evidence="2" id="KW-1185">Reference proteome</keyword>
<dbReference type="RefSeq" id="WP_064014085.1">
    <property type="nucleotide sequence ID" value="NZ_CP011387.1"/>
</dbReference>
<dbReference type="EMBL" id="CP011387">
    <property type="protein sequence ID" value="ANE43031.1"/>
    <property type="molecule type" value="Genomic_DNA"/>
</dbReference>
<dbReference type="AlphaFoldDB" id="A0A172T7R2"/>
<dbReference type="Proteomes" id="UP000077363">
    <property type="component" value="Chromosome"/>
</dbReference>
<organism evidence="1 2">
    <name type="scientific">Deinococcus puniceus</name>
    <dbReference type="NCBI Taxonomy" id="1182568"/>
    <lineage>
        <taxon>Bacteria</taxon>
        <taxon>Thermotogati</taxon>
        <taxon>Deinococcota</taxon>
        <taxon>Deinococci</taxon>
        <taxon>Deinococcales</taxon>
        <taxon>Deinococcaceae</taxon>
        <taxon>Deinococcus</taxon>
    </lineage>
</organism>
<name>A0A172T7R2_9DEIO</name>
<evidence type="ECO:0000313" key="2">
    <source>
        <dbReference type="Proteomes" id="UP000077363"/>
    </source>
</evidence>
<dbReference type="STRING" id="1182568.SU48_03765"/>
<protein>
    <submittedName>
        <fullName evidence="1">Uncharacterized protein</fullName>
    </submittedName>
</protein>
<dbReference type="KEGG" id="dpu:SU48_03765"/>
<accession>A0A172T7R2</accession>
<dbReference type="PATRIC" id="fig|1182568.3.peg.785"/>
<proteinExistence type="predicted"/>
<dbReference type="PROSITE" id="PS51257">
    <property type="entry name" value="PROKAR_LIPOPROTEIN"/>
    <property type="match status" value="1"/>
</dbReference>
<gene>
    <name evidence="1" type="ORF">SU48_03765</name>
</gene>
<reference evidence="1 2" key="1">
    <citation type="submission" date="2015-01" db="EMBL/GenBank/DDBJ databases">
        <title>Deinococcus puniceus/DY1/ whole genome sequencing.</title>
        <authorList>
            <person name="Kim M.K."/>
            <person name="Srinivasan S."/>
            <person name="Lee J.-J."/>
        </authorList>
    </citation>
    <scope>NUCLEOTIDE SEQUENCE [LARGE SCALE GENOMIC DNA]</scope>
    <source>
        <strain evidence="1 2">DY1</strain>
    </source>
</reference>
<sequence length="166" mass="18828">MQSKPLDIDVYTQLYRLDPFNVMILQGLVGCAVYSHHHHDFELGQITKLVLTEGWIGSEATLNRSHRLIQRAFSGRLKGADDACARLISSAVDGYQRRSCDEGDEDLPIMWGIQWLEQIGMAAHKNRVEMNQNMLALIYEFESAIFADVPLARETQRAILSHMPAK</sequence>
<evidence type="ECO:0000313" key="1">
    <source>
        <dbReference type="EMBL" id="ANE43031.1"/>
    </source>
</evidence>